<dbReference type="PANTHER" id="PTHR15020:SF50">
    <property type="entry name" value="UPF0659 PROTEIN YMR090W"/>
    <property type="match status" value="1"/>
</dbReference>
<dbReference type="CDD" id="cd05243">
    <property type="entry name" value="SDR_a5"/>
    <property type="match status" value="1"/>
</dbReference>
<organism evidence="2 3">
    <name type="scientific">Bhargavaea changchunensis</name>
    <dbReference type="NCBI Taxonomy" id="2134037"/>
    <lineage>
        <taxon>Bacteria</taxon>
        <taxon>Bacillati</taxon>
        <taxon>Bacillota</taxon>
        <taxon>Bacilli</taxon>
        <taxon>Bacillales</taxon>
        <taxon>Caryophanaceae</taxon>
        <taxon>Bhargavaea</taxon>
    </lineage>
</organism>
<reference evidence="3" key="1">
    <citation type="journal article" date="2019" name="Int. J. Syst. Evol. Microbiol.">
        <title>The Global Catalogue of Microorganisms (GCM) 10K type strain sequencing project: providing services to taxonomists for standard genome sequencing and annotation.</title>
        <authorList>
            <consortium name="The Broad Institute Genomics Platform"/>
            <consortium name="The Broad Institute Genome Sequencing Center for Infectious Disease"/>
            <person name="Wu L."/>
            <person name="Ma J."/>
        </authorList>
    </citation>
    <scope>NUCLEOTIDE SEQUENCE [LARGE SCALE GENOMIC DNA]</scope>
    <source>
        <strain evidence="3">JCM 4738</strain>
    </source>
</reference>
<accession>A0ABW2ND37</accession>
<dbReference type="PANTHER" id="PTHR15020">
    <property type="entry name" value="FLAVIN REDUCTASE-RELATED"/>
    <property type="match status" value="1"/>
</dbReference>
<dbReference type="InterPro" id="IPR016040">
    <property type="entry name" value="NAD(P)-bd_dom"/>
</dbReference>
<name>A0ABW2ND37_9BACL</name>
<sequence length="214" mass="22964">MNVLVIGANGKIGKQLVRLLSESGEHSPTAMIRDDKQKPAFEELGAKTAVVDLEDRTEALASAMDGMDAVVFTAGSGGSTGPDKTLLIDLDGAAKAIEAARRKGIKRFLMVSAIGADDRERWSDQIRPYYVAKHHADNILRGSGLDYTIIRPGLLLDEPGTGLISAAEHLEPGGVPREDVARVLFEALDSENTRNRSFDVVSGDSPVKEALEQL</sequence>
<keyword evidence="3" id="KW-1185">Reference proteome</keyword>
<dbReference type="Proteomes" id="UP001596483">
    <property type="component" value="Unassembled WGS sequence"/>
</dbReference>
<dbReference type="RefSeq" id="WP_157296311.1">
    <property type="nucleotide sequence ID" value="NZ_JBHTCT010000003.1"/>
</dbReference>
<comment type="caution">
    <text evidence="2">The sequence shown here is derived from an EMBL/GenBank/DDBJ whole genome shotgun (WGS) entry which is preliminary data.</text>
</comment>
<dbReference type="EMBL" id="JBHTCT010000003">
    <property type="protein sequence ID" value="MFC7363830.1"/>
    <property type="molecule type" value="Genomic_DNA"/>
</dbReference>
<dbReference type="Pfam" id="PF13460">
    <property type="entry name" value="NAD_binding_10"/>
    <property type="match status" value="1"/>
</dbReference>
<feature type="domain" description="NAD(P)-binding" evidence="1">
    <location>
        <begin position="7"/>
        <end position="190"/>
    </location>
</feature>
<dbReference type="SUPFAM" id="SSF51735">
    <property type="entry name" value="NAD(P)-binding Rossmann-fold domains"/>
    <property type="match status" value="1"/>
</dbReference>
<protein>
    <submittedName>
        <fullName evidence="2">SDR family oxidoreductase</fullName>
    </submittedName>
</protein>
<evidence type="ECO:0000313" key="3">
    <source>
        <dbReference type="Proteomes" id="UP001596483"/>
    </source>
</evidence>
<dbReference type="Gene3D" id="3.40.50.720">
    <property type="entry name" value="NAD(P)-binding Rossmann-like Domain"/>
    <property type="match status" value="1"/>
</dbReference>
<dbReference type="InterPro" id="IPR036291">
    <property type="entry name" value="NAD(P)-bd_dom_sf"/>
</dbReference>
<gene>
    <name evidence="2" type="ORF">ACFQQH_01475</name>
</gene>
<evidence type="ECO:0000259" key="1">
    <source>
        <dbReference type="Pfam" id="PF13460"/>
    </source>
</evidence>
<evidence type="ECO:0000313" key="2">
    <source>
        <dbReference type="EMBL" id="MFC7363830.1"/>
    </source>
</evidence>
<proteinExistence type="predicted"/>